<evidence type="ECO:0000313" key="2">
    <source>
        <dbReference type="Proteomes" id="UP000036061"/>
    </source>
</evidence>
<organism evidence="1 2">
    <name type="scientific">Brevibacillus brevis</name>
    <name type="common">Bacillus brevis</name>
    <dbReference type="NCBI Taxonomy" id="1393"/>
    <lineage>
        <taxon>Bacteria</taxon>
        <taxon>Bacillati</taxon>
        <taxon>Bacillota</taxon>
        <taxon>Bacilli</taxon>
        <taxon>Bacillales</taxon>
        <taxon>Paenibacillaceae</taxon>
        <taxon>Brevibacillus</taxon>
    </lineage>
</organism>
<dbReference type="RefSeq" id="WP_017249136.1">
    <property type="nucleotide sequence ID" value="NZ_BJNU01000003.1"/>
</dbReference>
<protein>
    <submittedName>
        <fullName evidence="1">Uncharacterized protein</fullName>
    </submittedName>
</protein>
<sequence length="70" mass="8004">MYNEKGAWEKGGFFVSDQDVQIIDFEELLRAIESRLASAGMYVKREAIVTILQAEEAFLLEKGVLQEYSE</sequence>
<accession>A0A0J6BG16</accession>
<gene>
    <name evidence="1" type="ORF">AB432_017085</name>
</gene>
<dbReference type="Proteomes" id="UP000036061">
    <property type="component" value="Chromosome"/>
</dbReference>
<reference evidence="1 2" key="1">
    <citation type="journal article" date="2015" name="Genome Announc.">
        <title>Draft Genome Sequence of Brevibacillus brevis DZQ7, a Plant Growth-Promoting Rhizobacterium with Broad-Spectrum Antimicrobial Activity.</title>
        <authorList>
            <person name="Hou Q."/>
            <person name="Wang C."/>
            <person name="Hou X."/>
            <person name="Xia Z."/>
            <person name="Ye J."/>
            <person name="Liu K."/>
            <person name="Liu H."/>
            <person name="Wang J."/>
            <person name="Guo H."/>
            <person name="Yu X."/>
            <person name="Yang Y."/>
            <person name="Du B."/>
            <person name="Ding Y."/>
        </authorList>
    </citation>
    <scope>NUCLEOTIDE SEQUENCE [LARGE SCALE GENOMIC DNA]</scope>
    <source>
        <strain evidence="1 2">DZQ7</strain>
    </source>
</reference>
<dbReference type="GeneID" id="95749240"/>
<evidence type="ECO:0000313" key="1">
    <source>
        <dbReference type="EMBL" id="AWX56646.1"/>
    </source>
</evidence>
<proteinExistence type="predicted"/>
<name>A0A0J6BG16_BREBE</name>
<dbReference type="OrthoDB" id="2470566at2"/>
<dbReference type="EMBL" id="CP030117">
    <property type="protein sequence ID" value="AWX56646.1"/>
    <property type="molecule type" value="Genomic_DNA"/>
</dbReference>
<dbReference type="AlphaFoldDB" id="A0A0J6BG16"/>